<keyword evidence="3" id="KW-1185">Reference proteome</keyword>
<feature type="compositionally biased region" description="Polar residues" evidence="1">
    <location>
        <begin position="548"/>
        <end position="572"/>
    </location>
</feature>
<dbReference type="Proteomes" id="UP001519460">
    <property type="component" value="Unassembled WGS sequence"/>
</dbReference>
<feature type="region of interest" description="Disordered" evidence="1">
    <location>
        <begin position="540"/>
        <end position="677"/>
    </location>
</feature>
<feature type="region of interest" description="Disordered" evidence="1">
    <location>
        <begin position="415"/>
        <end position="509"/>
    </location>
</feature>
<feature type="compositionally biased region" description="Basic and acidic residues" evidence="1">
    <location>
        <begin position="639"/>
        <end position="652"/>
    </location>
</feature>
<evidence type="ECO:0000256" key="1">
    <source>
        <dbReference type="SAM" id="MobiDB-lite"/>
    </source>
</evidence>
<gene>
    <name evidence="2" type="ORF">BaRGS_00009402</name>
</gene>
<evidence type="ECO:0000313" key="2">
    <source>
        <dbReference type="EMBL" id="KAK7499427.1"/>
    </source>
</evidence>
<accession>A0ABD0LIR2</accession>
<feature type="compositionally biased region" description="Low complexity" evidence="1">
    <location>
        <begin position="284"/>
        <end position="296"/>
    </location>
</feature>
<feature type="region of interest" description="Disordered" evidence="1">
    <location>
        <begin position="783"/>
        <end position="820"/>
    </location>
</feature>
<organism evidence="2 3">
    <name type="scientific">Batillaria attramentaria</name>
    <dbReference type="NCBI Taxonomy" id="370345"/>
    <lineage>
        <taxon>Eukaryota</taxon>
        <taxon>Metazoa</taxon>
        <taxon>Spiralia</taxon>
        <taxon>Lophotrochozoa</taxon>
        <taxon>Mollusca</taxon>
        <taxon>Gastropoda</taxon>
        <taxon>Caenogastropoda</taxon>
        <taxon>Sorbeoconcha</taxon>
        <taxon>Cerithioidea</taxon>
        <taxon>Batillariidae</taxon>
        <taxon>Batillaria</taxon>
    </lineage>
</organism>
<feature type="region of interest" description="Disordered" evidence="1">
    <location>
        <begin position="207"/>
        <end position="229"/>
    </location>
</feature>
<dbReference type="EMBL" id="JACVVK020000044">
    <property type="protein sequence ID" value="KAK7499427.1"/>
    <property type="molecule type" value="Genomic_DNA"/>
</dbReference>
<reference evidence="2 3" key="1">
    <citation type="journal article" date="2023" name="Sci. Data">
        <title>Genome assembly of the Korean intertidal mud-creeper Batillaria attramentaria.</title>
        <authorList>
            <person name="Patra A.K."/>
            <person name="Ho P.T."/>
            <person name="Jun S."/>
            <person name="Lee S.J."/>
            <person name="Kim Y."/>
            <person name="Won Y.J."/>
        </authorList>
    </citation>
    <scope>NUCLEOTIDE SEQUENCE [LARGE SCALE GENOMIC DNA]</scope>
    <source>
        <strain evidence="2">Wonlab-2016</strain>
    </source>
</reference>
<evidence type="ECO:0000313" key="3">
    <source>
        <dbReference type="Proteomes" id="UP001519460"/>
    </source>
</evidence>
<dbReference type="AlphaFoldDB" id="A0ABD0LIR2"/>
<feature type="compositionally biased region" description="Polar residues" evidence="1">
    <location>
        <begin position="415"/>
        <end position="444"/>
    </location>
</feature>
<comment type="caution">
    <text evidence="2">The sequence shown here is derived from an EMBL/GenBank/DDBJ whole genome shotgun (WGS) entry which is preliminary data.</text>
</comment>
<feature type="compositionally biased region" description="Polar residues" evidence="1">
    <location>
        <begin position="607"/>
        <end position="616"/>
    </location>
</feature>
<protein>
    <submittedName>
        <fullName evidence="2">Uncharacterized protein</fullName>
    </submittedName>
</protein>
<name>A0ABD0LIR2_9CAEN</name>
<feature type="compositionally biased region" description="Polar residues" evidence="1">
    <location>
        <begin position="259"/>
        <end position="272"/>
    </location>
</feature>
<proteinExistence type="predicted"/>
<feature type="region of interest" description="Disordered" evidence="1">
    <location>
        <begin position="248"/>
        <end position="309"/>
    </location>
</feature>
<sequence>MHTYLPSPPTSTEVEEQRKGLISAKVYVRTATPISGQRKPSVGTSKMQLTGVDKGGSLFGRVKRCLPKLNDELQIEQLYNNVSPVLHKYDRVRFLSMLRQPGLDPLFVQRLWDATWKRKGGVECFVQAVLLQDPDYFQLLGVQYADPEHQRQYEDYMQREGYDISSMQSLQPNQNDWHPIQPHVQTHQIMSMPPAERNHRNAIPGSLPGVGRNQNSFHHPGEGNYTCHAPDQSEITQRDLVKNATLFLGQPRPAEPDRTSLNVRGSENSQAALQELPMDRSSEESLQSLSTSSTLTPHSGGSRRVDPLCGLGPRFPAAFPDSHVPSSPQNILGSISDNNIPAQNNARFLSLQNETSEREQSLQNMAPTLLSLQNMSFGEKNLQNMPPGEQRLQNMPFREQSQQNMFPRQQILQSMSPRQQTLQNMSPREQSLQNMSLRQQSLPNLPSMEQVVPSCGDIQSDSEPSYPLSRRDDLYTQFSSDPPSNRWGRENRGRDVQSSVSFHRGMSLPNPPFAVSVKRADHVVFGKHVIINNYMVESTPAGADSDRLSSPGSQTLDASCSGPVSQNDTTHLMSHRGHRSDVGSVSQHGNNHLLDQPPGPDMGQSPFHRTTVSSEQGGLCSSRETEMSGVSAANLSTTGEHHRTDLKTRAAAEEPTLEQRSTEAAYGQETLPRPSPPSLLLTPEDYRHNTQVKAVNELDSICRSAEETFLPEDPRHMTTLKTVHGSASETSNVEGQGGLGTMASARDVHVPRQDMSDSLLSSVHLSPSLYHETLPKAFESYIPSDTTESNEDVNHQPGVETQETEPTLYLPPGDPAHETNLKSMCRETSEDAARPHSELGQHLVAEARAEDSLLYGPLSVSSRQPTCLAGQDCGCC</sequence>